<protein>
    <submittedName>
        <fullName evidence="1">Uncharacterized protein</fullName>
    </submittedName>
</protein>
<reference evidence="2" key="1">
    <citation type="journal article" date="2023" name="G3 (Bethesda)">
        <title>Genome assembly and association tests identify interacting loci associated with vigor, precocity, and sex in interspecific pistachio rootstocks.</title>
        <authorList>
            <person name="Palmer W."/>
            <person name="Jacygrad E."/>
            <person name="Sagayaradj S."/>
            <person name="Cavanaugh K."/>
            <person name="Han R."/>
            <person name="Bertier L."/>
            <person name="Beede B."/>
            <person name="Kafkas S."/>
            <person name="Golino D."/>
            <person name="Preece J."/>
            <person name="Michelmore R."/>
        </authorList>
    </citation>
    <scope>NUCLEOTIDE SEQUENCE [LARGE SCALE GENOMIC DNA]</scope>
</reference>
<name>A0ACC1BCG3_9ROSI</name>
<evidence type="ECO:0000313" key="2">
    <source>
        <dbReference type="Proteomes" id="UP001164250"/>
    </source>
</evidence>
<dbReference type="EMBL" id="CM047901">
    <property type="protein sequence ID" value="KAJ0096618.1"/>
    <property type="molecule type" value="Genomic_DNA"/>
</dbReference>
<organism evidence="1 2">
    <name type="scientific">Pistacia atlantica</name>
    <dbReference type="NCBI Taxonomy" id="434234"/>
    <lineage>
        <taxon>Eukaryota</taxon>
        <taxon>Viridiplantae</taxon>
        <taxon>Streptophyta</taxon>
        <taxon>Embryophyta</taxon>
        <taxon>Tracheophyta</taxon>
        <taxon>Spermatophyta</taxon>
        <taxon>Magnoliopsida</taxon>
        <taxon>eudicotyledons</taxon>
        <taxon>Gunneridae</taxon>
        <taxon>Pentapetalae</taxon>
        <taxon>rosids</taxon>
        <taxon>malvids</taxon>
        <taxon>Sapindales</taxon>
        <taxon>Anacardiaceae</taxon>
        <taxon>Pistacia</taxon>
    </lineage>
</organism>
<dbReference type="Proteomes" id="UP001164250">
    <property type="component" value="Chromosome 5"/>
</dbReference>
<proteinExistence type="predicted"/>
<sequence>MISENQKVKRWLLMSISPEIMKCYLRFSTIHEIWNALSKAFYDESN</sequence>
<keyword evidence="2" id="KW-1185">Reference proteome</keyword>
<evidence type="ECO:0000313" key="1">
    <source>
        <dbReference type="EMBL" id="KAJ0096618.1"/>
    </source>
</evidence>
<comment type="caution">
    <text evidence="1">The sequence shown here is derived from an EMBL/GenBank/DDBJ whole genome shotgun (WGS) entry which is preliminary data.</text>
</comment>
<accession>A0ACC1BCG3</accession>
<gene>
    <name evidence="1" type="ORF">Patl1_27304</name>
</gene>